<dbReference type="InterPro" id="IPR005108">
    <property type="entry name" value="HELP"/>
</dbReference>
<evidence type="ECO:0000256" key="3">
    <source>
        <dbReference type="SAM" id="MobiDB-lite"/>
    </source>
</evidence>
<feature type="region of interest" description="Disordered" evidence="3">
    <location>
        <begin position="138"/>
        <end position="212"/>
    </location>
</feature>
<evidence type="ECO:0000259" key="5">
    <source>
        <dbReference type="Pfam" id="PF23414"/>
    </source>
</evidence>
<organism evidence="6 7">
    <name type="scientific">Amphibalanus amphitrite</name>
    <name type="common">Striped barnacle</name>
    <name type="synonym">Balanus amphitrite</name>
    <dbReference type="NCBI Taxonomy" id="1232801"/>
    <lineage>
        <taxon>Eukaryota</taxon>
        <taxon>Metazoa</taxon>
        <taxon>Ecdysozoa</taxon>
        <taxon>Arthropoda</taxon>
        <taxon>Crustacea</taxon>
        <taxon>Multicrustacea</taxon>
        <taxon>Cirripedia</taxon>
        <taxon>Thoracica</taxon>
        <taxon>Thoracicalcarea</taxon>
        <taxon>Balanomorpha</taxon>
        <taxon>Balanoidea</taxon>
        <taxon>Balanidae</taxon>
        <taxon>Amphibalaninae</taxon>
        <taxon>Amphibalanus</taxon>
    </lineage>
</organism>
<feature type="compositionally biased region" description="Basic and acidic residues" evidence="3">
    <location>
        <begin position="1"/>
        <end position="11"/>
    </location>
</feature>
<protein>
    <submittedName>
        <fullName evidence="6">Echinoderm microtubule-associated protein</fullName>
    </submittedName>
</protein>
<dbReference type="AlphaFoldDB" id="A0A6A4X0G6"/>
<dbReference type="Pfam" id="PF23409">
    <property type="entry name" value="Beta-prop_EML"/>
    <property type="match status" value="1"/>
</dbReference>
<sequence>MGHYSHGERHRSSTAYGVRDRHEYLDLETGDRGFKAPYGMKRSQPETGDMSPRKPRRHRVKPLSPVVKRVFGKTSPGSGPGSGSGSGSGSGKHGGRRSGDGCKIKIINNLDKSIQVKSFSQLRNDFYETDTFYLSNSEETTVRGSKVTREESRNSPPNDKKSGKILRRHNSEPLIQAKDKKSNLTRKRSESVNRYQSNSGTKGSGGGGGASDQVKVSLLGKVRTFYKASKDQPVQYLPPEKRLKLAWVYGYRGVDAHHNLWVLPSGELLYYVAAVAVLLNRHTDSQRHYTEHSEDIMCMDLHPSRHIVASGQRAGPGARSASVRVWGVERLDTLHVFGSRELQMGVAAVCFSVMNQGAYLLAIDDGDEHLLTVWTWHNEQILGKVATHQDHVYGAKFHPMDNNLIITFGKNHLTFWNKRRDGIFDSVDVFGMSSARTVLCVEFEPGGDLITGDSDGFITIWTIDNDGQYYKRVDFEAHMSAVTSLLMLSEVTLMSGGERDRRICAWDSSQGYVKRAETKLPDAAGGIRTLCPQRSGASDGNVYAGTTKNMILEGSIMRRFNTVVFGHSKNLWGLSACHDSDCFVTAGYDRLVVKWSDQHKVIWKAPLNSEAVSCAVHPLDTVVAVGGIDGHLTVFKLSDGSQVGSFRVCGQPLSCLCYSPGGDMLAVGAQTGSVYPYKVGRDGQVYVKFGPMQGSQPLTHLDWSTDGEYLQSVTIDHELVFCAWPELHYDRQQSVWTDSYADSRKARVLVSACRSRDHDLLAVGDSEGSVQLFRYPCPLNVQETAQCHSVKPQSSYVANIKFLRSGRQLVSVGGTDATVLQWRLQ</sequence>
<keyword evidence="1" id="KW-0853">WD repeat</keyword>
<evidence type="ECO:0000313" key="6">
    <source>
        <dbReference type="EMBL" id="KAF0307932.1"/>
    </source>
</evidence>
<dbReference type="EMBL" id="VIIS01000528">
    <property type="protein sequence ID" value="KAF0307932.1"/>
    <property type="molecule type" value="Genomic_DNA"/>
</dbReference>
<comment type="caution">
    <text evidence="6">The sequence shown here is derived from an EMBL/GenBank/DDBJ whole genome shotgun (WGS) entry which is preliminary data.</text>
</comment>
<name>A0A6A4X0G6_AMPAM</name>
<dbReference type="OrthoDB" id="6365783at2759"/>
<keyword evidence="7" id="KW-1185">Reference proteome</keyword>
<dbReference type="InterPro" id="IPR050630">
    <property type="entry name" value="WD_repeat_EMAP"/>
</dbReference>
<dbReference type="InterPro" id="IPR036322">
    <property type="entry name" value="WD40_repeat_dom_sf"/>
</dbReference>
<feature type="compositionally biased region" description="Basic and acidic residues" evidence="3">
    <location>
        <begin position="147"/>
        <end position="162"/>
    </location>
</feature>
<dbReference type="GO" id="GO:0000226">
    <property type="term" value="P:microtubule cytoskeleton organization"/>
    <property type="evidence" value="ECO:0007669"/>
    <property type="project" value="TreeGrafter"/>
</dbReference>
<dbReference type="InterPro" id="IPR055439">
    <property type="entry name" value="Beta-prop_EML_1st"/>
</dbReference>
<dbReference type="Proteomes" id="UP000440578">
    <property type="component" value="Unassembled WGS sequence"/>
</dbReference>
<dbReference type="InterPro" id="IPR001680">
    <property type="entry name" value="WD40_rpt"/>
</dbReference>
<keyword evidence="2" id="KW-0677">Repeat</keyword>
<proteinExistence type="predicted"/>
<dbReference type="InterPro" id="IPR055442">
    <property type="entry name" value="Beta-prop_EML-like_2nd"/>
</dbReference>
<feature type="compositionally biased region" description="Gly residues" evidence="3">
    <location>
        <begin position="78"/>
        <end position="92"/>
    </location>
</feature>
<gene>
    <name evidence="6" type="primary">DCX-EMAP_0</name>
    <name evidence="6" type="ORF">FJT64_020806</name>
</gene>
<accession>A0A6A4X0G6</accession>
<feature type="compositionally biased region" description="Basic and acidic residues" evidence="3">
    <location>
        <begin position="18"/>
        <end position="34"/>
    </location>
</feature>
<dbReference type="SMART" id="SM00320">
    <property type="entry name" value="WD40"/>
    <property type="match status" value="9"/>
</dbReference>
<dbReference type="SUPFAM" id="SSF50978">
    <property type="entry name" value="WD40 repeat-like"/>
    <property type="match status" value="2"/>
</dbReference>
<dbReference type="GO" id="GO:0008017">
    <property type="term" value="F:microtubule binding"/>
    <property type="evidence" value="ECO:0007669"/>
    <property type="project" value="TreeGrafter"/>
</dbReference>
<dbReference type="Pfam" id="PF23414">
    <property type="entry name" value="Beta-prop_EML_2"/>
    <property type="match status" value="1"/>
</dbReference>
<feature type="domain" description="EML-like first beta-propeller" evidence="4">
    <location>
        <begin position="285"/>
        <end position="554"/>
    </location>
</feature>
<dbReference type="PANTHER" id="PTHR13720">
    <property type="entry name" value="WD-40 REPEAT PROTEIN"/>
    <property type="match status" value="1"/>
</dbReference>
<evidence type="ECO:0000313" key="7">
    <source>
        <dbReference type="Proteomes" id="UP000440578"/>
    </source>
</evidence>
<evidence type="ECO:0000256" key="2">
    <source>
        <dbReference type="ARBA" id="ARBA00022737"/>
    </source>
</evidence>
<feature type="compositionally biased region" description="Basic and acidic residues" evidence="3">
    <location>
        <begin position="177"/>
        <end position="191"/>
    </location>
</feature>
<dbReference type="Pfam" id="PF03451">
    <property type="entry name" value="HELP"/>
    <property type="match status" value="1"/>
</dbReference>
<reference evidence="6 7" key="1">
    <citation type="submission" date="2019-07" db="EMBL/GenBank/DDBJ databases">
        <title>Draft genome assembly of a fouling barnacle, Amphibalanus amphitrite (Darwin, 1854): The first reference genome for Thecostraca.</title>
        <authorList>
            <person name="Kim W."/>
        </authorList>
    </citation>
    <scope>NUCLEOTIDE SEQUENCE [LARGE SCALE GENOMIC DNA]</scope>
    <source>
        <strain evidence="6">SNU_AA5</strain>
        <tissue evidence="6">Soma without cirri and trophi</tissue>
    </source>
</reference>
<dbReference type="Gene3D" id="2.130.10.10">
    <property type="entry name" value="YVTN repeat-like/Quinoprotein amine dehydrogenase"/>
    <property type="match status" value="2"/>
</dbReference>
<dbReference type="PANTHER" id="PTHR13720:SF55">
    <property type="entry name" value="ECHINODERM MICROTUBULE-ASSOCIATED PROTEIN-LIKE CG42247"/>
    <property type="match status" value="1"/>
</dbReference>
<evidence type="ECO:0000259" key="4">
    <source>
        <dbReference type="Pfam" id="PF23409"/>
    </source>
</evidence>
<evidence type="ECO:0000256" key="1">
    <source>
        <dbReference type="ARBA" id="ARBA00022574"/>
    </source>
</evidence>
<dbReference type="InterPro" id="IPR015943">
    <property type="entry name" value="WD40/YVTN_repeat-like_dom_sf"/>
</dbReference>
<feature type="region of interest" description="Disordered" evidence="3">
    <location>
        <begin position="1"/>
        <end position="100"/>
    </location>
</feature>
<feature type="domain" description="EML-like second beta-propeller" evidence="5">
    <location>
        <begin position="571"/>
        <end position="824"/>
    </location>
</feature>
<dbReference type="GO" id="GO:0072686">
    <property type="term" value="C:mitotic spindle"/>
    <property type="evidence" value="ECO:0007669"/>
    <property type="project" value="TreeGrafter"/>
</dbReference>